<sequence length="86" mass="9563">MQSIVLNIESIREGETFTGIEYDVVTFSTRPGLDGHALESAIQAHFRDDMLNFDYCPQQGTGDFILLCSFLSVGERIVPYAADLTD</sequence>
<evidence type="ECO:0000313" key="1">
    <source>
        <dbReference type="EMBL" id="MFD3227145.1"/>
    </source>
</evidence>
<dbReference type="Proteomes" id="UP001598201">
    <property type="component" value="Unassembled WGS sequence"/>
</dbReference>
<keyword evidence="2" id="KW-1185">Reference proteome</keyword>
<accession>A0ABW6CPS2</accession>
<name>A0ABW6CPS2_RAHSY</name>
<organism evidence="1 2">
    <name type="scientific">Rahnella sp. (strain Y9602)</name>
    <dbReference type="NCBI Taxonomy" id="2703885"/>
    <lineage>
        <taxon>Bacteria</taxon>
        <taxon>Pseudomonadati</taxon>
        <taxon>Pseudomonadota</taxon>
        <taxon>Gammaproteobacteria</taxon>
        <taxon>Enterobacterales</taxon>
        <taxon>Yersiniaceae</taxon>
        <taxon>Rahnella</taxon>
    </lineage>
</organism>
<protein>
    <submittedName>
        <fullName evidence="1">Uncharacterized protein</fullName>
    </submittedName>
</protein>
<comment type="caution">
    <text evidence="1">The sequence shown here is derived from an EMBL/GenBank/DDBJ whole genome shotgun (WGS) entry which is preliminary data.</text>
</comment>
<evidence type="ECO:0000313" key="2">
    <source>
        <dbReference type="Proteomes" id="UP001598201"/>
    </source>
</evidence>
<reference evidence="1 2" key="1">
    <citation type="submission" date="2024-09" db="EMBL/GenBank/DDBJ databases">
        <title>Genomes of Rahnella.</title>
        <authorList>
            <person name="Mnguni F.C."/>
            <person name="Shin G.Y."/>
            <person name="Coutinho T."/>
        </authorList>
    </citation>
    <scope>NUCLEOTIDE SEQUENCE [LARGE SCALE GENOMIC DNA]</scope>
    <source>
        <strain evidence="1 2">20WA0057</strain>
    </source>
</reference>
<proteinExistence type="predicted"/>
<gene>
    <name evidence="1" type="ORF">ACFPK4_26815</name>
</gene>
<dbReference type="EMBL" id="JBHUCJ010000152">
    <property type="protein sequence ID" value="MFD3227145.1"/>
    <property type="molecule type" value="Genomic_DNA"/>
</dbReference>
<dbReference type="RefSeq" id="WP_379672456.1">
    <property type="nucleotide sequence ID" value="NZ_JBHUCJ010000152.1"/>
</dbReference>